<comment type="caution">
    <text evidence="1">The sequence shown here is derived from an EMBL/GenBank/DDBJ whole genome shotgun (WGS) entry which is preliminary data.</text>
</comment>
<dbReference type="Proteomes" id="UP000178964">
    <property type="component" value="Unassembled WGS sequence"/>
</dbReference>
<dbReference type="AlphaFoldDB" id="A0A1F4VRS4"/>
<evidence type="ECO:0000313" key="2">
    <source>
        <dbReference type="Proteomes" id="UP000178964"/>
    </source>
</evidence>
<gene>
    <name evidence="1" type="ORF">A3A70_03035</name>
</gene>
<organism evidence="1 2">
    <name type="scientific">candidate division WWE3 bacterium RIFCSPLOWO2_01_FULL_42_11</name>
    <dbReference type="NCBI Taxonomy" id="1802627"/>
    <lineage>
        <taxon>Bacteria</taxon>
        <taxon>Katanobacteria</taxon>
    </lineage>
</organism>
<proteinExistence type="predicted"/>
<sequence>MNVANRLNNLGKSIDLLEGKGKGYYLIIFKDEDKFYYYQKVDEKRVKIYPTKEELDDYRNSHKELIITIASCLDMTYVWNQ</sequence>
<dbReference type="EMBL" id="MEVK01000006">
    <property type="protein sequence ID" value="OGC59849.1"/>
    <property type="molecule type" value="Genomic_DNA"/>
</dbReference>
<dbReference type="STRING" id="1802627.A3A70_03035"/>
<evidence type="ECO:0000313" key="1">
    <source>
        <dbReference type="EMBL" id="OGC59849.1"/>
    </source>
</evidence>
<reference evidence="1 2" key="1">
    <citation type="journal article" date="2016" name="Nat. Commun.">
        <title>Thousands of microbial genomes shed light on interconnected biogeochemical processes in an aquifer system.</title>
        <authorList>
            <person name="Anantharaman K."/>
            <person name="Brown C.T."/>
            <person name="Hug L.A."/>
            <person name="Sharon I."/>
            <person name="Castelle C.J."/>
            <person name="Probst A.J."/>
            <person name="Thomas B.C."/>
            <person name="Singh A."/>
            <person name="Wilkins M.J."/>
            <person name="Karaoz U."/>
            <person name="Brodie E.L."/>
            <person name="Williams K.H."/>
            <person name="Hubbard S.S."/>
            <person name="Banfield J.F."/>
        </authorList>
    </citation>
    <scope>NUCLEOTIDE SEQUENCE [LARGE SCALE GENOMIC DNA]</scope>
</reference>
<accession>A0A1F4VRS4</accession>
<protein>
    <submittedName>
        <fullName evidence="1">Uncharacterized protein</fullName>
    </submittedName>
</protein>
<name>A0A1F4VRS4_UNCKA</name>